<reference evidence="2" key="1">
    <citation type="submission" date="2021-07" db="EMBL/GenBank/DDBJ databases">
        <authorList>
            <person name="Durling M."/>
        </authorList>
    </citation>
    <scope>NUCLEOTIDE SEQUENCE</scope>
</reference>
<name>A0A9N9KQF9_9HELO</name>
<dbReference type="EMBL" id="CAJVRL010000045">
    <property type="protein sequence ID" value="CAG8952019.1"/>
    <property type="molecule type" value="Genomic_DNA"/>
</dbReference>
<evidence type="ECO:0008006" key="4">
    <source>
        <dbReference type="Google" id="ProtNLM"/>
    </source>
</evidence>
<dbReference type="PANTHER" id="PTHR47842">
    <property type="entry name" value="EXPRESSED PROTEIN"/>
    <property type="match status" value="1"/>
</dbReference>
<feature type="region of interest" description="Disordered" evidence="1">
    <location>
        <begin position="1"/>
        <end position="82"/>
    </location>
</feature>
<feature type="region of interest" description="Disordered" evidence="1">
    <location>
        <begin position="571"/>
        <end position="612"/>
    </location>
</feature>
<sequence length="793" mass="88112">MATQAQLDEKARARAEAPQTSLYTAATPAQIAEKGRRDPLEDMATQAQLDEKRRNERSSAYPSQFHNHATPAQLAEKAGHPRASLEHMATQAQLEEKRLNELGGSFRPVPPPPPPQTSQLQPFHATPPAYNANDAKRSKMISEQWRSHDPRSSSTHSLVPLESTRDGRRTLLLVFIHGFMGNETSFQSFPAHIHNLLTITMAETHIVHTKIYPRYESRRAINFASDDFSKWLEPHENDATEVVLLGHSMGGILSAEVVLQRPFPPIDGRPLRHRLLGTINFDTPFLGMHPGVVGAGLSSLFRPAEPPGVKSPPASTSGANSPSMSSQASINSSFQGHTPSIAGSYSSSQMSLVQSITSPGVNAPSNDPFFNAPFPNDVRLPERKGISSLLHFINKHSDGLTAATKDYFMSHIEFGGVMADYTGLKIRYENLRKLEDVDDITRRPGQTGSQNMRVRFVNYYTASTGRPKPPKLSPTPSVEVLEDEAKTLQNLKDGLNGLGLNPIEHDSSQKAPNILVEEHGDGAITPRPLEANVETPDMSPIKAQIQNLGENSGVQENSVELPEMQHIDSMPIPDDDLEEPVAPSNEASDSPVQEIKSEGFEPPLPPIPHIPIEPEPINLDLYTDKDSRKIAEKEFKRVTKVYQQAIKDRESAIKDRRKLVEKREKKARQEREKVQKAEEKQRLKEEKEEQKRLATVNPEKAPERKVPATPLAVDDKPKRDRKFCILPPKYGGERDKCWVRVYMEGVDEVGAHCGLFFPGPQYESLVGDVGARIGKWVEEDATRRAILDAEMAD</sequence>
<feature type="compositionally biased region" description="Pro residues" evidence="1">
    <location>
        <begin position="602"/>
        <end position="612"/>
    </location>
</feature>
<proteinExistence type="predicted"/>
<dbReference type="Proteomes" id="UP000696280">
    <property type="component" value="Unassembled WGS sequence"/>
</dbReference>
<accession>A0A9N9KQF9</accession>
<dbReference type="SUPFAM" id="SSF53474">
    <property type="entry name" value="alpha/beta-Hydrolases"/>
    <property type="match status" value="1"/>
</dbReference>
<feature type="compositionally biased region" description="Polar residues" evidence="1">
    <location>
        <begin position="313"/>
        <end position="335"/>
    </location>
</feature>
<keyword evidence="3" id="KW-1185">Reference proteome</keyword>
<organism evidence="2 3">
    <name type="scientific">Hymenoscyphus fraxineus</name>
    <dbReference type="NCBI Taxonomy" id="746836"/>
    <lineage>
        <taxon>Eukaryota</taxon>
        <taxon>Fungi</taxon>
        <taxon>Dikarya</taxon>
        <taxon>Ascomycota</taxon>
        <taxon>Pezizomycotina</taxon>
        <taxon>Leotiomycetes</taxon>
        <taxon>Helotiales</taxon>
        <taxon>Helotiaceae</taxon>
        <taxon>Hymenoscyphus</taxon>
    </lineage>
</organism>
<dbReference type="InterPro" id="IPR029058">
    <property type="entry name" value="AB_hydrolase_fold"/>
</dbReference>
<evidence type="ECO:0000313" key="3">
    <source>
        <dbReference type="Proteomes" id="UP000696280"/>
    </source>
</evidence>
<dbReference type="PANTHER" id="PTHR47842:SF3">
    <property type="entry name" value="DUF676 DOMAIN-CONTAINING PROTEIN"/>
    <property type="match status" value="1"/>
</dbReference>
<dbReference type="OrthoDB" id="3248508at2759"/>
<gene>
    <name evidence="2" type="ORF">HYFRA_00000755</name>
</gene>
<feature type="region of interest" description="Disordered" evidence="1">
    <location>
        <begin position="664"/>
        <end position="706"/>
    </location>
</feature>
<evidence type="ECO:0000256" key="1">
    <source>
        <dbReference type="SAM" id="MobiDB-lite"/>
    </source>
</evidence>
<protein>
    <recommendedName>
        <fullName evidence="4">DUF676 domain-containing protein</fullName>
    </recommendedName>
</protein>
<feature type="compositionally biased region" description="Basic and acidic residues" evidence="1">
    <location>
        <begin position="664"/>
        <end position="692"/>
    </location>
</feature>
<comment type="caution">
    <text evidence="2">The sequence shown here is derived from an EMBL/GenBank/DDBJ whole genome shotgun (WGS) entry which is preliminary data.</text>
</comment>
<feature type="region of interest" description="Disordered" evidence="1">
    <location>
        <begin position="304"/>
        <end position="335"/>
    </location>
</feature>
<dbReference type="Gene3D" id="3.40.50.1820">
    <property type="entry name" value="alpha/beta hydrolase"/>
    <property type="match status" value="1"/>
</dbReference>
<evidence type="ECO:0000313" key="2">
    <source>
        <dbReference type="EMBL" id="CAG8952019.1"/>
    </source>
</evidence>
<dbReference type="AlphaFoldDB" id="A0A9N9KQF9"/>
<feature type="compositionally biased region" description="Polar residues" evidence="1">
    <location>
        <begin position="58"/>
        <end position="67"/>
    </location>
</feature>